<name>A0A420WCV3_9PROT</name>
<dbReference type="AlphaFoldDB" id="A0A420WCV3"/>
<gene>
    <name evidence="2" type="ORF">BCL74_3242</name>
</gene>
<protein>
    <submittedName>
        <fullName evidence="2">Helix-turn-helix protein</fullName>
    </submittedName>
</protein>
<dbReference type="SUPFAM" id="SSF47413">
    <property type="entry name" value="lambda repressor-like DNA-binding domains"/>
    <property type="match status" value="1"/>
</dbReference>
<sequence length="97" mass="10595">MAKTVSLDHVRADLFADPETRAAYDALAGEDAIARAIIRARMAGGLTQAELAARMRTTQSVIARLESGKVMPSIRTMMRIAEATGTRFRPVFESSNR</sequence>
<dbReference type="CDD" id="cd00093">
    <property type="entry name" value="HTH_XRE"/>
    <property type="match status" value="1"/>
</dbReference>
<comment type="caution">
    <text evidence="2">The sequence shown here is derived from an EMBL/GenBank/DDBJ whole genome shotgun (WGS) entry which is preliminary data.</text>
</comment>
<dbReference type="PROSITE" id="PS50943">
    <property type="entry name" value="HTH_CROC1"/>
    <property type="match status" value="1"/>
</dbReference>
<dbReference type="SMART" id="SM00530">
    <property type="entry name" value="HTH_XRE"/>
    <property type="match status" value="1"/>
</dbReference>
<dbReference type="Gene3D" id="1.10.260.40">
    <property type="entry name" value="lambda repressor-like DNA-binding domains"/>
    <property type="match status" value="1"/>
</dbReference>
<dbReference type="Pfam" id="PF01381">
    <property type="entry name" value="HTH_3"/>
    <property type="match status" value="1"/>
</dbReference>
<feature type="domain" description="HTH cro/C1-type" evidence="1">
    <location>
        <begin position="37"/>
        <end position="91"/>
    </location>
</feature>
<dbReference type="EMBL" id="RBIG01000003">
    <property type="protein sequence ID" value="RKQ68760.1"/>
    <property type="molecule type" value="Genomic_DNA"/>
</dbReference>
<proteinExistence type="predicted"/>
<accession>A0A420WCV3</accession>
<reference evidence="2 3" key="1">
    <citation type="submission" date="2018-10" db="EMBL/GenBank/DDBJ databases">
        <title>Comparative analysis of microorganisms from saline springs in Andes Mountain Range, Colombia.</title>
        <authorList>
            <person name="Rubin E."/>
        </authorList>
    </citation>
    <scope>NUCLEOTIDE SEQUENCE [LARGE SCALE GENOMIC DNA]</scope>
    <source>
        <strain evidence="2 3">USBA 36</strain>
    </source>
</reference>
<dbReference type="RefSeq" id="WP_121221531.1">
    <property type="nucleotide sequence ID" value="NZ_RBIG01000003.1"/>
</dbReference>
<evidence type="ECO:0000313" key="2">
    <source>
        <dbReference type="EMBL" id="RKQ68760.1"/>
    </source>
</evidence>
<dbReference type="InterPro" id="IPR001387">
    <property type="entry name" value="Cro/C1-type_HTH"/>
</dbReference>
<dbReference type="GO" id="GO:0003677">
    <property type="term" value="F:DNA binding"/>
    <property type="evidence" value="ECO:0007669"/>
    <property type="project" value="InterPro"/>
</dbReference>
<dbReference type="InterPro" id="IPR010982">
    <property type="entry name" value="Lambda_DNA-bd_dom_sf"/>
</dbReference>
<organism evidence="2 3">
    <name type="scientific">Oceanibaculum indicum</name>
    <dbReference type="NCBI Taxonomy" id="526216"/>
    <lineage>
        <taxon>Bacteria</taxon>
        <taxon>Pseudomonadati</taxon>
        <taxon>Pseudomonadota</taxon>
        <taxon>Alphaproteobacteria</taxon>
        <taxon>Rhodospirillales</taxon>
        <taxon>Oceanibaculaceae</taxon>
        <taxon>Oceanibaculum</taxon>
    </lineage>
</organism>
<evidence type="ECO:0000313" key="3">
    <source>
        <dbReference type="Proteomes" id="UP000277424"/>
    </source>
</evidence>
<dbReference type="OrthoDB" id="9792093at2"/>
<dbReference type="Proteomes" id="UP000277424">
    <property type="component" value="Unassembled WGS sequence"/>
</dbReference>
<evidence type="ECO:0000259" key="1">
    <source>
        <dbReference type="PROSITE" id="PS50943"/>
    </source>
</evidence>